<dbReference type="Pfam" id="PF00027">
    <property type="entry name" value="cNMP_binding"/>
    <property type="match status" value="1"/>
</dbReference>
<dbReference type="InterPro" id="IPR018490">
    <property type="entry name" value="cNMP-bd_dom_sf"/>
</dbReference>
<protein>
    <submittedName>
        <fullName evidence="6">cAMP-binding domain of CRP or a regulatory subunit of cAMP-dependent protein kinases</fullName>
    </submittedName>
</protein>
<dbReference type="PANTHER" id="PTHR43280">
    <property type="entry name" value="ARAC-FAMILY TRANSCRIPTIONAL REGULATOR"/>
    <property type="match status" value="1"/>
</dbReference>
<evidence type="ECO:0000256" key="3">
    <source>
        <dbReference type="ARBA" id="ARBA00023163"/>
    </source>
</evidence>
<keyword evidence="6" id="KW-0418">Kinase</keyword>
<accession>A0A173MI66</accession>
<evidence type="ECO:0000256" key="2">
    <source>
        <dbReference type="ARBA" id="ARBA00023125"/>
    </source>
</evidence>
<dbReference type="InterPro" id="IPR018060">
    <property type="entry name" value="HTH_AraC"/>
</dbReference>
<dbReference type="PRINTS" id="PR00032">
    <property type="entry name" value="HTHARAC"/>
</dbReference>
<dbReference type="STRING" id="477680.SAMN05421788_102199"/>
<feature type="domain" description="Cyclic nucleotide-binding" evidence="5">
    <location>
        <begin position="28"/>
        <end position="127"/>
    </location>
</feature>
<dbReference type="PROSITE" id="PS01124">
    <property type="entry name" value="HTH_ARAC_FAMILY_2"/>
    <property type="match status" value="1"/>
</dbReference>
<dbReference type="PROSITE" id="PS50042">
    <property type="entry name" value="CNMP_BINDING_3"/>
    <property type="match status" value="1"/>
</dbReference>
<evidence type="ECO:0000313" key="7">
    <source>
        <dbReference type="Proteomes" id="UP000186917"/>
    </source>
</evidence>
<keyword evidence="6" id="KW-0808">Transferase</keyword>
<dbReference type="PANTHER" id="PTHR43280:SF29">
    <property type="entry name" value="ARAC-FAMILY TRANSCRIPTIONAL REGULATOR"/>
    <property type="match status" value="1"/>
</dbReference>
<organism evidence="6 7">
    <name type="scientific">Filimonas lacunae</name>
    <dbReference type="NCBI Taxonomy" id="477680"/>
    <lineage>
        <taxon>Bacteria</taxon>
        <taxon>Pseudomonadati</taxon>
        <taxon>Bacteroidota</taxon>
        <taxon>Chitinophagia</taxon>
        <taxon>Chitinophagales</taxon>
        <taxon>Chitinophagaceae</taxon>
        <taxon>Filimonas</taxon>
    </lineage>
</organism>
<keyword evidence="2" id="KW-0238">DNA-binding</keyword>
<dbReference type="RefSeq" id="WP_076377786.1">
    <property type="nucleotide sequence ID" value="NZ_AP017422.1"/>
</dbReference>
<dbReference type="GO" id="GO:0043565">
    <property type="term" value="F:sequence-specific DNA binding"/>
    <property type="evidence" value="ECO:0007669"/>
    <property type="project" value="InterPro"/>
</dbReference>
<keyword evidence="1" id="KW-0805">Transcription regulation</keyword>
<dbReference type="SUPFAM" id="SSF46689">
    <property type="entry name" value="Homeodomain-like"/>
    <property type="match status" value="1"/>
</dbReference>
<dbReference type="InterPro" id="IPR020449">
    <property type="entry name" value="Tscrpt_reg_AraC-type_HTH"/>
</dbReference>
<evidence type="ECO:0000259" key="4">
    <source>
        <dbReference type="PROSITE" id="PS01124"/>
    </source>
</evidence>
<dbReference type="InterPro" id="IPR014710">
    <property type="entry name" value="RmlC-like_jellyroll"/>
</dbReference>
<dbReference type="EMBL" id="FTOR01000002">
    <property type="protein sequence ID" value="SIS93761.1"/>
    <property type="molecule type" value="Genomic_DNA"/>
</dbReference>
<dbReference type="Pfam" id="PF12833">
    <property type="entry name" value="HTH_18"/>
    <property type="match status" value="1"/>
</dbReference>
<dbReference type="Proteomes" id="UP000186917">
    <property type="component" value="Unassembled WGS sequence"/>
</dbReference>
<dbReference type="InterPro" id="IPR000595">
    <property type="entry name" value="cNMP-bd_dom"/>
</dbReference>
<dbReference type="KEGG" id="fln:FLA_3199"/>
<dbReference type="InterPro" id="IPR009057">
    <property type="entry name" value="Homeodomain-like_sf"/>
</dbReference>
<sequence>MSCNIPFPYAAKEDIDYVIQLLSTIYPVSDALKAEFHQHVVVIHGSKNEILARQGEVCNYLYFIKTGAIMGYTLHNRKQITTYISIENEFVSSISGLYGTAPSVENMMTVEPSVLLAISLEKVRGLLEHYFDFNYIVRIMMERYYQDAQERALVIRIGNASERFAYFMRTKPGYLERLSVEHISSFLDIKPATLSRIKKQYIAAPAQAKETSEACQHIDTYIQANKPYTNRNITLAGLAAELEMTPHALSLLLNNHYHLNFTDFINNQRVNSIKEQMSQPGSLQNITIEALATQVGFSSRSAFYNAFKKLVGMSPLQYAQSLAPSSPVL</sequence>
<dbReference type="AlphaFoldDB" id="A0A173MI66"/>
<dbReference type="OrthoDB" id="792939at2"/>
<evidence type="ECO:0000259" key="5">
    <source>
        <dbReference type="PROSITE" id="PS50042"/>
    </source>
</evidence>
<feature type="domain" description="HTH araC/xylS-type" evidence="4">
    <location>
        <begin position="216"/>
        <end position="321"/>
    </location>
</feature>
<evidence type="ECO:0000256" key="1">
    <source>
        <dbReference type="ARBA" id="ARBA00023015"/>
    </source>
</evidence>
<keyword evidence="7" id="KW-1185">Reference proteome</keyword>
<dbReference type="Gene3D" id="2.60.120.10">
    <property type="entry name" value="Jelly Rolls"/>
    <property type="match status" value="1"/>
</dbReference>
<proteinExistence type="predicted"/>
<evidence type="ECO:0000313" key="6">
    <source>
        <dbReference type="EMBL" id="SIS93761.1"/>
    </source>
</evidence>
<dbReference type="GO" id="GO:0003700">
    <property type="term" value="F:DNA-binding transcription factor activity"/>
    <property type="evidence" value="ECO:0007669"/>
    <property type="project" value="InterPro"/>
</dbReference>
<dbReference type="Gene3D" id="1.10.10.60">
    <property type="entry name" value="Homeodomain-like"/>
    <property type="match status" value="2"/>
</dbReference>
<dbReference type="CDD" id="cd00038">
    <property type="entry name" value="CAP_ED"/>
    <property type="match status" value="1"/>
</dbReference>
<gene>
    <name evidence="6" type="ORF">SAMN05421788_102199</name>
</gene>
<dbReference type="GO" id="GO:0016301">
    <property type="term" value="F:kinase activity"/>
    <property type="evidence" value="ECO:0007669"/>
    <property type="project" value="UniProtKB-KW"/>
</dbReference>
<keyword evidence="3" id="KW-0804">Transcription</keyword>
<reference evidence="7" key="1">
    <citation type="submission" date="2017-01" db="EMBL/GenBank/DDBJ databases">
        <authorList>
            <person name="Varghese N."/>
            <person name="Submissions S."/>
        </authorList>
    </citation>
    <scope>NUCLEOTIDE SEQUENCE [LARGE SCALE GENOMIC DNA]</scope>
    <source>
        <strain evidence="7">DSM 21054</strain>
    </source>
</reference>
<name>A0A173MI66_9BACT</name>
<dbReference type="SUPFAM" id="SSF51206">
    <property type="entry name" value="cAMP-binding domain-like"/>
    <property type="match status" value="1"/>
</dbReference>
<dbReference type="SMART" id="SM00342">
    <property type="entry name" value="HTH_ARAC"/>
    <property type="match status" value="1"/>
</dbReference>